<feature type="compositionally biased region" description="Basic and acidic residues" evidence="1">
    <location>
        <begin position="410"/>
        <end position="422"/>
    </location>
</feature>
<protein>
    <submittedName>
        <fullName evidence="2">Uncharacterized protein</fullName>
    </submittedName>
</protein>
<name>A0ABP9YDM0_9FUNG</name>
<gene>
    <name evidence="2" type="ORF">HPULCUR_010566</name>
</gene>
<evidence type="ECO:0000313" key="3">
    <source>
        <dbReference type="Proteomes" id="UP001476247"/>
    </source>
</evidence>
<comment type="caution">
    <text evidence="2">The sequence shown here is derived from an EMBL/GenBank/DDBJ whole genome shotgun (WGS) entry which is preliminary data.</text>
</comment>
<reference evidence="2 3" key="1">
    <citation type="submission" date="2024-04" db="EMBL/GenBank/DDBJ databases">
        <title>genome sequences of Mucor flavus KT1a and Helicostylum pulchrum KT1b strains isolation_sourced from the surface of a dry-aged beef.</title>
        <authorList>
            <person name="Toyotome T."/>
            <person name="Hosono M."/>
            <person name="Torimaru M."/>
            <person name="Fukuda K."/>
            <person name="Mikami N."/>
        </authorList>
    </citation>
    <scope>NUCLEOTIDE SEQUENCE [LARGE SCALE GENOMIC DNA]</scope>
    <source>
        <strain evidence="2 3">KT1b</strain>
    </source>
</reference>
<dbReference type="EMBL" id="BAABUJ010000041">
    <property type="protein sequence ID" value="GAA5805053.1"/>
    <property type="molecule type" value="Genomic_DNA"/>
</dbReference>
<proteinExistence type="predicted"/>
<feature type="region of interest" description="Disordered" evidence="1">
    <location>
        <begin position="410"/>
        <end position="441"/>
    </location>
</feature>
<evidence type="ECO:0000256" key="1">
    <source>
        <dbReference type="SAM" id="MobiDB-lite"/>
    </source>
</evidence>
<accession>A0ABP9YDM0</accession>
<dbReference type="Proteomes" id="UP001476247">
    <property type="component" value="Unassembled WGS sequence"/>
</dbReference>
<organism evidence="2 3">
    <name type="scientific">Helicostylum pulchrum</name>
    <dbReference type="NCBI Taxonomy" id="562976"/>
    <lineage>
        <taxon>Eukaryota</taxon>
        <taxon>Fungi</taxon>
        <taxon>Fungi incertae sedis</taxon>
        <taxon>Mucoromycota</taxon>
        <taxon>Mucoromycotina</taxon>
        <taxon>Mucoromycetes</taxon>
        <taxon>Mucorales</taxon>
        <taxon>Mucorineae</taxon>
        <taxon>Mucoraceae</taxon>
        <taxon>Helicostylum</taxon>
    </lineage>
</organism>
<sequence length="467" mass="52820">MDDSYQPFNQRESYDYFMIQQSTSSPTSTSTASSPITTAMQNVSAGTNWPTRIFPFDSAVNQYEYDYSQRTNNPVWSLPHPQQHNIMPQPNYQQQLHNQLHYQQQHLIFRSHPDMHHSIYQNYDQVSQDLFQVPTTLPEEIYYAPQEQHNVLHITETQLNNANIPSYTDSSSDKASDLTFKIEAMTATNVQQDLESTLSPLPSITKLNCESVSPNTTPLSSPVLSCTKKRKRVGKATATCTNSSLGQLGNSVVDADEDERGVKRTNQEEGVDGGTKEVGVQGSRKTVDQLERELDFLGDDCDTILMMLDSLRNAFLADIPASQLKSTSKGIPLTSTFDSKEKNHIDQVAYAKNLTNQVPTIINTRRRSKIIAQNPEMEREIRTAYDDLMIQVRQVEKKVDALEGKRKNAFHVDKEQKKEKPSVRPQSDNEEDTYSQSSCALSSIISEEDDDYLLESTKKRKITSTKG</sequence>
<keyword evidence="3" id="KW-1185">Reference proteome</keyword>
<evidence type="ECO:0000313" key="2">
    <source>
        <dbReference type="EMBL" id="GAA5805053.1"/>
    </source>
</evidence>